<reference evidence="1 2" key="1">
    <citation type="submission" date="2019-05" db="EMBL/GenBank/DDBJ databases">
        <title>Pseudomonas sp. SC006 isolated from lettuce that can produce HBGAs.</title>
        <authorList>
            <person name="Wang D."/>
            <person name="Liao N."/>
            <person name="Liu D."/>
            <person name="Zhang Z."/>
            <person name="Zou S."/>
        </authorList>
    </citation>
    <scope>NUCLEOTIDE SEQUENCE [LARGE SCALE GENOMIC DNA]</scope>
    <source>
        <strain evidence="1 2">SC006</strain>
    </source>
</reference>
<evidence type="ECO:0000313" key="1">
    <source>
        <dbReference type="EMBL" id="TLP65168.1"/>
    </source>
</evidence>
<evidence type="ECO:0000313" key="2">
    <source>
        <dbReference type="Proteomes" id="UP000309819"/>
    </source>
</evidence>
<protein>
    <submittedName>
        <fullName evidence="1">Uncharacterized protein</fullName>
    </submittedName>
</protein>
<proteinExistence type="predicted"/>
<name>A0A5R8ZHB8_9PSED</name>
<comment type="caution">
    <text evidence="1">The sequence shown here is derived from an EMBL/GenBank/DDBJ whole genome shotgun (WGS) entry which is preliminary data.</text>
</comment>
<dbReference type="OrthoDB" id="6826964at2"/>
<sequence>MSDQLHFTRQTLLAASDLIQEAGTSAGFDLMVQRLELERWVPSGSDLSVSKKRVVFNKALLEHAERVFWAREGQMTLGEAVVREAVRLMSSPARYAEQSQLERCLARDGFTVSWDAGDCGQGNPPWLRRSLPRNVDLAAGDDQVHRHLKDFGFSRSCGHLDQAIDAHTRGDWAAANAQIRTFLESLILEIATRIAAAYLPGNPSLNNGFQALAKCGFLSESRSEWNQDGKGMLNGLLKMLHSDGSHKGLSDEDHSTLRLHLALVTARTLLSRLANNE</sequence>
<dbReference type="Proteomes" id="UP000309819">
    <property type="component" value="Unassembled WGS sequence"/>
</dbReference>
<keyword evidence="2" id="KW-1185">Reference proteome</keyword>
<organism evidence="1 2">
    <name type="scientific">Pseudomonas mosselii</name>
    <dbReference type="NCBI Taxonomy" id="78327"/>
    <lineage>
        <taxon>Bacteria</taxon>
        <taxon>Pseudomonadati</taxon>
        <taxon>Pseudomonadota</taxon>
        <taxon>Gammaproteobacteria</taxon>
        <taxon>Pseudomonadales</taxon>
        <taxon>Pseudomonadaceae</taxon>
        <taxon>Pseudomonas</taxon>
    </lineage>
</organism>
<dbReference type="EMBL" id="VAUO01000001">
    <property type="protein sequence ID" value="TLP65168.1"/>
    <property type="molecule type" value="Genomic_DNA"/>
</dbReference>
<accession>A0A5R8ZHB8</accession>
<dbReference type="AlphaFoldDB" id="A0A5R8ZHB8"/>
<gene>
    <name evidence="1" type="ORF">FEM01_03035</name>
</gene>
<dbReference type="RefSeq" id="WP_138217791.1">
    <property type="nucleotide sequence ID" value="NZ_VAUO01000001.1"/>
</dbReference>